<keyword evidence="10" id="KW-1185">Reference proteome</keyword>
<evidence type="ECO:0000256" key="7">
    <source>
        <dbReference type="SAM" id="Phobius"/>
    </source>
</evidence>
<organism evidence="9 10">
    <name type="scientific">Iphiclides podalirius</name>
    <name type="common">scarce swallowtail</name>
    <dbReference type="NCBI Taxonomy" id="110791"/>
    <lineage>
        <taxon>Eukaryota</taxon>
        <taxon>Metazoa</taxon>
        <taxon>Ecdysozoa</taxon>
        <taxon>Arthropoda</taxon>
        <taxon>Hexapoda</taxon>
        <taxon>Insecta</taxon>
        <taxon>Pterygota</taxon>
        <taxon>Neoptera</taxon>
        <taxon>Endopterygota</taxon>
        <taxon>Lepidoptera</taxon>
        <taxon>Glossata</taxon>
        <taxon>Ditrysia</taxon>
        <taxon>Papilionoidea</taxon>
        <taxon>Papilionidae</taxon>
        <taxon>Papilioninae</taxon>
        <taxon>Iphiclides</taxon>
    </lineage>
</organism>
<keyword evidence="2" id="KW-0813">Transport</keyword>
<feature type="non-terminal residue" evidence="9">
    <location>
        <position position="540"/>
    </location>
</feature>
<feature type="region of interest" description="Disordered" evidence="6">
    <location>
        <begin position="502"/>
        <end position="540"/>
    </location>
</feature>
<keyword evidence="3 7" id="KW-0812">Transmembrane</keyword>
<dbReference type="InterPro" id="IPR004680">
    <property type="entry name" value="Cit_transptr-like_dom"/>
</dbReference>
<accession>A0ABN8HRV4</accession>
<evidence type="ECO:0000256" key="6">
    <source>
        <dbReference type="SAM" id="MobiDB-lite"/>
    </source>
</evidence>
<feature type="transmembrane region" description="Helical" evidence="7">
    <location>
        <begin position="341"/>
        <end position="358"/>
    </location>
</feature>
<gene>
    <name evidence="9" type="ORF">IPOD504_LOCUS1247</name>
</gene>
<evidence type="ECO:0000256" key="3">
    <source>
        <dbReference type="ARBA" id="ARBA00022692"/>
    </source>
</evidence>
<evidence type="ECO:0000313" key="10">
    <source>
        <dbReference type="Proteomes" id="UP000837857"/>
    </source>
</evidence>
<comment type="subcellular location">
    <subcellularLocation>
        <location evidence="1">Membrane</location>
        <topology evidence="1">Multi-pass membrane protein</topology>
    </subcellularLocation>
</comment>
<sequence length="540" mass="59617">MLWSFFWQPVTIEASGLIPLFVLPMCGVMGSNQTCHLYFTENTGLFILGGMLNLLMNNSGVDRRIATWFLCSGDTRQFSGKRLVYKASAAAFFLSMWCNKLIVTSNLIDTVSRVLTNLQSATSRSRGSEANYDEMRYIVNNAIQTSSSIGCIGVIHSSFSILFFRTIWCKTVPKGMEYPDIFNYLQYTCFAIPVALVIFLLNVYYHMLLIDTVIDKPMSEFAMSELSRSFKEQKDALPKKIGGHEKASVFFTALAFLVFVFRWCKWLNMGWSTFRRETVSPEIPGIKDATVAALFVCSLHILPKTLGFTKYLTIKKKSELKPIKPESAILWWSFVNKNVNYGYMFLLGSGVALSVNALQTKLSHTIAAGVGQTFTNQPWNVSILLVVMAALIVANIMPGVAACCIFLPFVISMAVEPDAPVPWPKRAYLGALGVGVASSFTFLFPFLNTPAYFCRKTGKVPIKKMVKYSFISLIICGIVLWLALCFWAPVIWDPTGEGFSPVASPQAEAGEKAPSAPAPAEGAPDVPPPPPPPPPPPAAR</sequence>
<feature type="compositionally biased region" description="Low complexity" evidence="6">
    <location>
        <begin position="512"/>
        <end position="524"/>
    </location>
</feature>
<feature type="transmembrane region" description="Helical" evidence="7">
    <location>
        <begin position="427"/>
        <end position="447"/>
    </location>
</feature>
<feature type="transmembrane region" description="Helical" evidence="7">
    <location>
        <begin position="247"/>
        <end position="264"/>
    </location>
</feature>
<dbReference type="Pfam" id="PF03600">
    <property type="entry name" value="CitMHS"/>
    <property type="match status" value="1"/>
</dbReference>
<feature type="transmembrane region" description="Helical" evidence="7">
    <location>
        <begin position="468"/>
        <end position="492"/>
    </location>
</feature>
<evidence type="ECO:0000256" key="2">
    <source>
        <dbReference type="ARBA" id="ARBA00022448"/>
    </source>
</evidence>
<proteinExistence type="predicted"/>
<feature type="domain" description="Citrate transporter-like" evidence="8">
    <location>
        <begin position="5"/>
        <end position="428"/>
    </location>
</feature>
<dbReference type="EMBL" id="OW152822">
    <property type="protein sequence ID" value="CAH2037631.1"/>
    <property type="molecule type" value="Genomic_DNA"/>
</dbReference>
<keyword evidence="5 7" id="KW-0472">Membrane</keyword>
<reference evidence="9" key="1">
    <citation type="submission" date="2022-03" db="EMBL/GenBank/DDBJ databases">
        <authorList>
            <person name="Martin H S."/>
        </authorList>
    </citation>
    <scope>NUCLEOTIDE SEQUENCE</scope>
</reference>
<evidence type="ECO:0000259" key="8">
    <source>
        <dbReference type="Pfam" id="PF03600"/>
    </source>
</evidence>
<feature type="transmembrane region" description="Helical" evidence="7">
    <location>
        <begin position="184"/>
        <end position="205"/>
    </location>
</feature>
<dbReference type="Proteomes" id="UP000837857">
    <property type="component" value="Chromosome 10"/>
</dbReference>
<protein>
    <recommendedName>
        <fullName evidence="8">Citrate transporter-like domain-containing protein</fullName>
    </recommendedName>
</protein>
<dbReference type="PANTHER" id="PTHR10283">
    <property type="entry name" value="SOLUTE CARRIER FAMILY 13 MEMBER"/>
    <property type="match status" value="1"/>
</dbReference>
<name>A0ABN8HRV4_9NEOP</name>
<feature type="transmembrane region" description="Helical" evidence="7">
    <location>
        <begin position="379"/>
        <end position="411"/>
    </location>
</feature>
<keyword evidence="4 7" id="KW-1133">Transmembrane helix</keyword>
<dbReference type="PANTHER" id="PTHR10283:SF82">
    <property type="entry name" value="SOLUTE CARRIER FAMILY 13 MEMBER 2"/>
    <property type="match status" value="1"/>
</dbReference>
<evidence type="ECO:0000313" key="9">
    <source>
        <dbReference type="EMBL" id="CAH2037631.1"/>
    </source>
</evidence>
<feature type="transmembrane region" description="Helical" evidence="7">
    <location>
        <begin position="12"/>
        <end position="30"/>
    </location>
</feature>
<evidence type="ECO:0000256" key="4">
    <source>
        <dbReference type="ARBA" id="ARBA00022989"/>
    </source>
</evidence>
<feature type="transmembrane region" description="Helical" evidence="7">
    <location>
        <begin position="142"/>
        <end position="164"/>
    </location>
</feature>
<evidence type="ECO:0000256" key="1">
    <source>
        <dbReference type="ARBA" id="ARBA00004141"/>
    </source>
</evidence>
<feature type="compositionally biased region" description="Pro residues" evidence="6">
    <location>
        <begin position="525"/>
        <end position="540"/>
    </location>
</feature>
<evidence type="ECO:0000256" key="5">
    <source>
        <dbReference type="ARBA" id="ARBA00023136"/>
    </source>
</evidence>